<evidence type="ECO:0000256" key="5">
    <source>
        <dbReference type="ARBA" id="ARBA00022840"/>
    </source>
</evidence>
<evidence type="ECO:0000256" key="6">
    <source>
        <dbReference type="PROSITE-ProRule" id="PRU10141"/>
    </source>
</evidence>
<keyword evidence="2" id="KW-0808">Transferase</keyword>
<dbReference type="PROSITE" id="PS00108">
    <property type="entry name" value="PROTEIN_KINASE_ST"/>
    <property type="match status" value="1"/>
</dbReference>
<dbReference type="AlphaFoldDB" id="A0A2H9THH9"/>
<dbReference type="Gene3D" id="1.10.510.10">
    <property type="entry name" value="Transferase(Phosphotransferase) domain 1"/>
    <property type="match status" value="1"/>
</dbReference>
<dbReference type="Gene3D" id="3.30.200.20">
    <property type="entry name" value="Phosphorylase Kinase, domain 1"/>
    <property type="match status" value="1"/>
</dbReference>
<evidence type="ECO:0000256" key="1">
    <source>
        <dbReference type="ARBA" id="ARBA00022527"/>
    </source>
</evidence>
<organism evidence="8 9">
    <name type="scientific">Paramicrosporidium saccamoebae</name>
    <dbReference type="NCBI Taxonomy" id="1246581"/>
    <lineage>
        <taxon>Eukaryota</taxon>
        <taxon>Fungi</taxon>
        <taxon>Fungi incertae sedis</taxon>
        <taxon>Cryptomycota</taxon>
        <taxon>Cryptomycota incertae sedis</taxon>
        <taxon>Paramicrosporidium</taxon>
    </lineage>
</organism>
<dbReference type="InterPro" id="IPR017441">
    <property type="entry name" value="Protein_kinase_ATP_BS"/>
</dbReference>
<dbReference type="FunFam" id="3.30.200.20:FF:000131">
    <property type="entry name" value="Dual specificity protein kinase TTK"/>
    <property type="match status" value="1"/>
</dbReference>
<dbReference type="FunFam" id="1.10.510.10:FF:000224">
    <property type="entry name" value="serine/threonine-protein kinase mph1 isoform X1"/>
    <property type="match status" value="1"/>
</dbReference>
<dbReference type="Proteomes" id="UP000240830">
    <property type="component" value="Unassembled WGS sequence"/>
</dbReference>
<evidence type="ECO:0000256" key="2">
    <source>
        <dbReference type="ARBA" id="ARBA00022679"/>
    </source>
</evidence>
<dbReference type="GO" id="GO:0033316">
    <property type="term" value="P:meiotic spindle assembly checkpoint signaling"/>
    <property type="evidence" value="ECO:0007669"/>
    <property type="project" value="TreeGrafter"/>
</dbReference>
<dbReference type="Pfam" id="PF00069">
    <property type="entry name" value="Pkinase"/>
    <property type="match status" value="1"/>
</dbReference>
<keyword evidence="3 6" id="KW-0547">Nucleotide-binding</keyword>
<dbReference type="GO" id="GO:0005524">
    <property type="term" value="F:ATP binding"/>
    <property type="evidence" value="ECO:0007669"/>
    <property type="project" value="UniProtKB-UniRule"/>
</dbReference>
<evidence type="ECO:0000313" key="8">
    <source>
        <dbReference type="EMBL" id="PJF17214.1"/>
    </source>
</evidence>
<gene>
    <name evidence="8" type="ORF">PSACC_02972</name>
</gene>
<reference evidence="8 9" key="1">
    <citation type="submission" date="2016-10" db="EMBL/GenBank/DDBJ databases">
        <title>The genome of Paramicrosporidium saccamoebae is the missing link in understanding Cryptomycota and Microsporidia evolution.</title>
        <authorList>
            <person name="Quandt C.A."/>
            <person name="Beaudet D."/>
            <person name="Corsaro D."/>
            <person name="Michel R."/>
            <person name="Corradi N."/>
            <person name="James T."/>
        </authorList>
    </citation>
    <scope>NUCLEOTIDE SEQUENCE [LARGE SCALE GENOMIC DNA]</scope>
    <source>
        <strain evidence="8 9">KSL3</strain>
    </source>
</reference>
<dbReference type="GO" id="GO:0004712">
    <property type="term" value="F:protein serine/threonine/tyrosine kinase activity"/>
    <property type="evidence" value="ECO:0007669"/>
    <property type="project" value="TreeGrafter"/>
</dbReference>
<keyword evidence="4 8" id="KW-0418">Kinase</keyword>
<name>A0A2H9THH9_9FUNG</name>
<dbReference type="PROSITE" id="PS50011">
    <property type="entry name" value="PROTEIN_KINASE_DOM"/>
    <property type="match status" value="1"/>
</dbReference>
<evidence type="ECO:0000259" key="7">
    <source>
        <dbReference type="PROSITE" id="PS50011"/>
    </source>
</evidence>
<dbReference type="GO" id="GO:0000776">
    <property type="term" value="C:kinetochore"/>
    <property type="evidence" value="ECO:0007669"/>
    <property type="project" value="TreeGrafter"/>
</dbReference>
<evidence type="ECO:0000256" key="3">
    <source>
        <dbReference type="ARBA" id="ARBA00022741"/>
    </source>
</evidence>
<dbReference type="GO" id="GO:0004674">
    <property type="term" value="F:protein serine/threonine kinase activity"/>
    <property type="evidence" value="ECO:0007669"/>
    <property type="project" value="UniProtKB-KW"/>
</dbReference>
<dbReference type="SUPFAM" id="SSF56112">
    <property type="entry name" value="Protein kinase-like (PK-like)"/>
    <property type="match status" value="1"/>
</dbReference>
<dbReference type="InterPro" id="IPR027084">
    <property type="entry name" value="Mps1_cat"/>
</dbReference>
<dbReference type="EMBL" id="MTSL01000185">
    <property type="protein sequence ID" value="PJF17214.1"/>
    <property type="molecule type" value="Genomic_DNA"/>
</dbReference>
<proteinExistence type="predicted"/>
<dbReference type="STRING" id="1246581.A0A2H9THH9"/>
<sequence length="599" mass="67058">MNGDATLALRKFGWHTLNPICITCYRVNFSATYGDEDEVRRLFRFLRSEHVGVEVVEFYLHLAHFELCTGKPEKCLATLEGANKLNNEAVRKALVEFRLLGTFRLEPLVSGEVSKFAPPMTPMSEGTRVNNGLNGGFNNGISNTPLTKMSTVLETPLAPQVPPVAKTINEENSPGSASVPQRSARMRRLGITGPPKRTMVTGESPSDWTVPQDVEMVIDQPLNINNNEASLINSPTKTAMTMDKESMSLTTISPLMTHTEGGRKKDEDQTTSRSRAVRVNGKSYKVLQLIGRGGSSKVFKVLAPDNSILALKKVGLKNLDEVTLSGYLNEIDLLRALSSSPHIIKLLDYEINKDSNNLYMLMEYGEADLGKLLKRTQAETQLVDLNFIRYMWQQMLSAVQTVHNHKIVHCDLKPANFLLVAGRLKLIDFGISKAIMNDTTNIVRENQVGTVNYMSPEALQESSSSEKGRIKIGRASDVWSLGCILYEMSYGKPPFAQFTLIQRLHKILDSAYDIEFGPCDSILKEVIRSCLQRQSKKRLSLEELLVHPFLIPKSLSLPSDSVIVSRRQIVELMEKFARHIPQLDPTALTEKILTQWQRE</sequence>
<dbReference type="GO" id="GO:0034501">
    <property type="term" value="P:protein localization to kinetochore"/>
    <property type="evidence" value="ECO:0007669"/>
    <property type="project" value="TreeGrafter"/>
</dbReference>
<dbReference type="PANTHER" id="PTHR22974">
    <property type="entry name" value="MIXED LINEAGE PROTEIN KINASE"/>
    <property type="match status" value="1"/>
</dbReference>
<dbReference type="PROSITE" id="PS00107">
    <property type="entry name" value="PROTEIN_KINASE_ATP"/>
    <property type="match status" value="1"/>
</dbReference>
<comment type="caution">
    <text evidence="8">The sequence shown here is derived from an EMBL/GenBank/DDBJ whole genome shotgun (WGS) entry which is preliminary data.</text>
</comment>
<keyword evidence="9" id="KW-1185">Reference proteome</keyword>
<dbReference type="InterPro" id="IPR011009">
    <property type="entry name" value="Kinase-like_dom_sf"/>
</dbReference>
<dbReference type="GO" id="GO:0005634">
    <property type="term" value="C:nucleus"/>
    <property type="evidence" value="ECO:0007669"/>
    <property type="project" value="TreeGrafter"/>
</dbReference>
<keyword evidence="1" id="KW-0723">Serine/threonine-protein kinase</keyword>
<accession>A0A2H9THH9</accession>
<dbReference type="OrthoDB" id="20524at2759"/>
<dbReference type="GO" id="GO:0098813">
    <property type="term" value="P:nuclear chromosome segregation"/>
    <property type="evidence" value="ECO:0007669"/>
    <property type="project" value="UniProtKB-ARBA"/>
</dbReference>
<feature type="domain" description="Protein kinase" evidence="7">
    <location>
        <begin position="284"/>
        <end position="550"/>
    </location>
</feature>
<evidence type="ECO:0000313" key="9">
    <source>
        <dbReference type="Proteomes" id="UP000240830"/>
    </source>
</evidence>
<dbReference type="InterPro" id="IPR000719">
    <property type="entry name" value="Prot_kinase_dom"/>
</dbReference>
<dbReference type="CDD" id="cd14131">
    <property type="entry name" value="PKc_Mps1"/>
    <property type="match status" value="1"/>
</dbReference>
<keyword evidence="5 6" id="KW-0067">ATP-binding</keyword>
<dbReference type="InterPro" id="IPR008271">
    <property type="entry name" value="Ser/Thr_kinase_AS"/>
</dbReference>
<feature type="binding site" evidence="6">
    <location>
        <position position="312"/>
    </location>
    <ligand>
        <name>ATP</name>
        <dbReference type="ChEBI" id="CHEBI:30616"/>
    </ligand>
</feature>
<dbReference type="GO" id="GO:0007094">
    <property type="term" value="P:mitotic spindle assembly checkpoint signaling"/>
    <property type="evidence" value="ECO:0007669"/>
    <property type="project" value="TreeGrafter"/>
</dbReference>
<dbReference type="SMART" id="SM00220">
    <property type="entry name" value="S_TKc"/>
    <property type="match status" value="1"/>
</dbReference>
<dbReference type="PANTHER" id="PTHR22974:SF21">
    <property type="entry name" value="DUAL SPECIFICITY PROTEIN KINASE TTK"/>
    <property type="match status" value="1"/>
</dbReference>
<protein>
    <submittedName>
        <fullName evidence="8">TTK protein kinase</fullName>
    </submittedName>
</protein>
<evidence type="ECO:0000256" key="4">
    <source>
        <dbReference type="ARBA" id="ARBA00022777"/>
    </source>
</evidence>